<feature type="region of interest" description="Disordered" evidence="1">
    <location>
        <begin position="17"/>
        <end position="41"/>
    </location>
</feature>
<proteinExistence type="predicted"/>
<feature type="region of interest" description="Disordered" evidence="1">
    <location>
        <begin position="77"/>
        <end position="100"/>
    </location>
</feature>
<comment type="caution">
    <text evidence="2">The sequence shown here is derived from an EMBL/GenBank/DDBJ whole genome shotgun (WGS) entry which is preliminary data.</text>
</comment>
<evidence type="ECO:0000313" key="3">
    <source>
        <dbReference type="Proteomes" id="UP001234178"/>
    </source>
</evidence>
<gene>
    <name evidence="2" type="ORF">OUZ56_008541</name>
</gene>
<organism evidence="2 3">
    <name type="scientific">Daphnia magna</name>
    <dbReference type="NCBI Taxonomy" id="35525"/>
    <lineage>
        <taxon>Eukaryota</taxon>
        <taxon>Metazoa</taxon>
        <taxon>Ecdysozoa</taxon>
        <taxon>Arthropoda</taxon>
        <taxon>Crustacea</taxon>
        <taxon>Branchiopoda</taxon>
        <taxon>Diplostraca</taxon>
        <taxon>Cladocera</taxon>
        <taxon>Anomopoda</taxon>
        <taxon>Daphniidae</taxon>
        <taxon>Daphnia</taxon>
    </lineage>
</organism>
<protein>
    <submittedName>
        <fullName evidence="2">Uncharacterized protein</fullName>
    </submittedName>
</protein>
<name>A0ABR0ADI9_9CRUS</name>
<keyword evidence="3" id="KW-1185">Reference proteome</keyword>
<reference evidence="2 3" key="1">
    <citation type="journal article" date="2023" name="Nucleic Acids Res.">
        <title>The hologenome of Daphnia magna reveals possible DNA methylation and microbiome-mediated evolution of the host genome.</title>
        <authorList>
            <person name="Chaturvedi A."/>
            <person name="Li X."/>
            <person name="Dhandapani V."/>
            <person name="Marshall H."/>
            <person name="Kissane S."/>
            <person name="Cuenca-Cambronero M."/>
            <person name="Asole G."/>
            <person name="Calvet F."/>
            <person name="Ruiz-Romero M."/>
            <person name="Marangio P."/>
            <person name="Guigo R."/>
            <person name="Rago D."/>
            <person name="Mirbahai L."/>
            <person name="Eastwood N."/>
            <person name="Colbourne J.K."/>
            <person name="Zhou J."/>
            <person name="Mallon E."/>
            <person name="Orsini L."/>
        </authorList>
    </citation>
    <scope>NUCLEOTIDE SEQUENCE [LARGE SCALE GENOMIC DNA]</scope>
    <source>
        <strain evidence="2">LRV0_1</strain>
    </source>
</reference>
<evidence type="ECO:0000256" key="1">
    <source>
        <dbReference type="SAM" id="MobiDB-lite"/>
    </source>
</evidence>
<accession>A0ABR0ADI9</accession>
<evidence type="ECO:0000313" key="2">
    <source>
        <dbReference type="EMBL" id="KAK4023109.1"/>
    </source>
</evidence>
<sequence length="100" mass="11025">MHNSWLRVNSAASTYTQVRDRTGDVPCGHSREGVSNQGLADKNGLTMDTSIHFSFSCVHALTVDPLTERNKKAKFCLKTSPVKHDGRGGPKVSPEDEQER</sequence>
<dbReference type="EMBL" id="JAOYFB010000037">
    <property type="protein sequence ID" value="KAK4023109.1"/>
    <property type="molecule type" value="Genomic_DNA"/>
</dbReference>
<dbReference type="Proteomes" id="UP001234178">
    <property type="component" value="Unassembled WGS sequence"/>
</dbReference>